<comment type="caution">
    <text evidence="1">The sequence shown here is derived from an EMBL/GenBank/DDBJ whole genome shotgun (WGS) entry which is preliminary data.</text>
</comment>
<evidence type="ECO:0000313" key="2">
    <source>
        <dbReference type="Proteomes" id="UP001161405"/>
    </source>
</evidence>
<reference evidence="1" key="2">
    <citation type="submission" date="2023-01" db="EMBL/GenBank/DDBJ databases">
        <title>Draft genome sequence of Maritalea porphyrae strain NBRC 107169.</title>
        <authorList>
            <person name="Sun Q."/>
            <person name="Mori K."/>
        </authorList>
    </citation>
    <scope>NUCLEOTIDE SEQUENCE</scope>
    <source>
        <strain evidence="1">NBRC 107169</strain>
    </source>
</reference>
<gene>
    <name evidence="1" type="ORF">GCM10007879_19410</name>
</gene>
<accession>A0ABQ5UUQ5</accession>
<sequence length="63" mass="6876">MGTDPLMTDGCLRRQTGHMFIAFPTHGSVGHPPLLCRSYAWEMKDERSEDPGQLFGRPAGGSA</sequence>
<organism evidence="1 2">
    <name type="scientific">Maritalea porphyrae</name>
    <dbReference type="NCBI Taxonomy" id="880732"/>
    <lineage>
        <taxon>Bacteria</taxon>
        <taxon>Pseudomonadati</taxon>
        <taxon>Pseudomonadota</taxon>
        <taxon>Alphaproteobacteria</taxon>
        <taxon>Hyphomicrobiales</taxon>
        <taxon>Devosiaceae</taxon>
        <taxon>Maritalea</taxon>
    </lineage>
</organism>
<name>A0ABQ5UUQ5_9HYPH</name>
<proteinExistence type="predicted"/>
<dbReference type="EMBL" id="BSNI01000002">
    <property type="protein sequence ID" value="GLQ17692.1"/>
    <property type="molecule type" value="Genomic_DNA"/>
</dbReference>
<protein>
    <submittedName>
        <fullName evidence="1">Uncharacterized protein</fullName>
    </submittedName>
</protein>
<dbReference type="Proteomes" id="UP001161405">
    <property type="component" value="Unassembled WGS sequence"/>
</dbReference>
<reference evidence="1" key="1">
    <citation type="journal article" date="2014" name="Int. J. Syst. Evol. Microbiol.">
        <title>Complete genome of a new Firmicutes species belonging to the dominant human colonic microbiota ('Ruminococcus bicirculans') reveals two chromosomes and a selective capacity to utilize plant glucans.</title>
        <authorList>
            <consortium name="NISC Comparative Sequencing Program"/>
            <person name="Wegmann U."/>
            <person name="Louis P."/>
            <person name="Goesmann A."/>
            <person name="Henrissat B."/>
            <person name="Duncan S.H."/>
            <person name="Flint H.J."/>
        </authorList>
    </citation>
    <scope>NUCLEOTIDE SEQUENCE</scope>
    <source>
        <strain evidence="1">NBRC 107169</strain>
    </source>
</reference>
<evidence type="ECO:0000313" key="1">
    <source>
        <dbReference type="EMBL" id="GLQ17692.1"/>
    </source>
</evidence>
<keyword evidence="2" id="KW-1185">Reference proteome</keyword>